<dbReference type="Pfam" id="PF00248">
    <property type="entry name" value="Aldo_ket_red"/>
    <property type="match status" value="1"/>
</dbReference>
<reference evidence="3" key="1">
    <citation type="journal article" date="2019" name="Int. J. Syst. Evol. Microbiol.">
        <title>The Global Catalogue of Microorganisms (GCM) 10K type strain sequencing project: providing services to taxonomists for standard genome sequencing and annotation.</title>
        <authorList>
            <consortium name="The Broad Institute Genomics Platform"/>
            <consortium name="The Broad Institute Genome Sequencing Center for Infectious Disease"/>
            <person name="Wu L."/>
            <person name="Ma J."/>
        </authorList>
    </citation>
    <scope>NUCLEOTIDE SEQUENCE [LARGE SCALE GENOMIC DNA]</scope>
    <source>
        <strain evidence="3">JCM 15900</strain>
    </source>
</reference>
<evidence type="ECO:0000259" key="1">
    <source>
        <dbReference type="Pfam" id="PF00248"/>
    </source>
</evidence>
<dbReference type="InterPro" id="IPR023210">
    <property type="entry name" value="NADP_OxRdtase_dom"/>
</dbReference>
<evidence type="ECO:0000313" key="3">
    <source>
        <dbReference type="Proteomes" id="UP001500984"/>
    </source>
</evidence>
<dbReference type="Gene3D" id="3.20.20.100">
    <property type="entry name" value="NADP-dependent oxidoreductase domain"/>
    <property type="match status" value="1"/>
</dbReference>
<dbReference type="Proteomes" id="UP001500984">
    <property type="component" value="Unassembled WGS sequence"/>
</dbReference>
<dbReference type="PANTHER" id="PTHR43364:SF18">
    <property type="entry name" value="OXIDOREDUCTASE"/>
    <property type="match status" value="1"/>
</dbReference>
<keyword evidence="3" id="KW-1185">Reference proteome</keyword>
<comment type="caution">
    <text evidence="2">The sequence shown here is derived from an EMBL/GenBank/DDBJ whole genome shotgun (WGS) entry which is preliminary data.</text>
</comment>
<dbReference type="RefSeq" id="WP_344335526.1">
    <property type="nucleotide sequence ID" value="NZ_BAAAPZ010000002.1"/>
</dbReference>
<dbReference type="PANTHER" id="PTHR43364">
    <property type="entry name" value="NADH-SPECIFIC METHYLGLYOXAL REDUCTASE-RELATED"/>
    <property type="match status" value="1"/>
</dbReference>
<proteinExistence type="predicted"/>
<dbReference type="InterPro" id="IPR036812">
    <property type="entry name" value="NAD(P)_OxRdtase_dom_sf"/>
</dbReference>
<protein>
    <submittedName>
        <fullName evidence="2">Aldo/keto reductase</fullName>
    </submittedName>
</protein>
<evidence type="ECO:0000313" key="2">
    <source>
        <dbReference type="EMBL" id="GAA2091700.1"/>
    </source>
</evidence>
<dbReference type="InterPro" id="IPR050523">
    <property type="entry name" value="AKR_Detox_Biosynth"/>
</dbReference>
<feature type="domain" description="NADP-dependent oxidoreductase" evidence="1">
    <location>
        <begin position="15"/>
        <end position="285"/>
    </location>
</feature>
<dbReference type="EMBL" id="BAAAPZ010000002">
    <property type="protein sequence ID" value="GAA2091700.1"/>
    <property type="molecule type" value="Genomic_DNA"/>
</dbReference>
<organism evidence="2 3">
    <name type="scientific">Brevibacterium salitolerans</name>
    <dbReference type="NCBI Taxonomy" id="1403566"/>
    <lineage>
        <taxon>Bacteria</taxon>
        <taxon>Bacillati</taxon>
        <taxon>Actinomycetota</taxon>
        <taxon>Actinomycetes</taxon>
        <taxon>Micrococcales</taxon>
        <taxon>Brevibacteriaceae</taxon>
        <taxon>Brevibacterium</taxon>
    </lineage>
</organism>
<dbReference type="SUPFAM" id="SSF51430">
    <property type="entry name" value="NAD(P)-linked oxidoreductase"/>
    <property type="match status" value="1"/>
</dbReference>
<sequence length="304" mass="31987">MRQNQMGRTGLHVSELALGTFEWGRRVDAATAQELLDAYASAGGTLVELPAFDAPAVHLLGELRRPSRVALAARVGVSSPGGTGRRYRTGRVDLLADVRTLLSGLGREHLEVLVLDAFDPSVPLEETASALTVLAQRGDVGYVVASHHTAWQLALLSGFSGVPLAGAVAEYSLLRRDAEADLQPALDHMGLGLIAGAGLGRGVLTGQYLKRMPRGSRAGGDFSAYVGELLDEDSTGIVQGAVKAATALGVSPVDIALAWNRQSAAASTLVSPRTRAHLDELLASHLTLAPEIRDVLEQISDPLR</sequence>
<accession>A0ABP5I1A5</accession>
<gene>
    <name evidence="2" type="ORF">GCM10009823_09030</name>
</gene>
<name>A0ABP5I1A5_9MICO</name>